<evidence type="ECO:0000313" key="5">
    <source>
        <dbReference type="Proteomes" id="UP000030401"/>
    </source>
</evidence>
<accession>A0A0A5FWU9</accession>
<dbReference type="PANTHER" id="PTHR41259:SF1">
    <property type="entry name" value="DOUBLE-STRAND BREAK REPAIR RAD50 ATPASE, PUTATIVE-RELATED"/>
    <property type="match status" value="1"/>
</dbReference>
<dbReference type="eggNOG" id="COG4717">
    <property type="taxonomic scope" value="Bacteria"/>
</dbReference>
<dbReference type="Gene3D" id="3.40.50.300">
    <property type="entry name" value="P-loop containing nucleotide triphosphate hydrolases"/>
    <property type="match status" value="2"/>
</dbReference>
<protein>
    <recommendedName>
        <fullName evidence="3">YhaN AAA domain-containing protein</fullName>
    </recommendedName>
</protein>
<dbReference type="InterPro" id="IPR027417">
    <property type="entry name" value="P-loop_NTPase"/>
</dbReference>
<proteinExistence type="predicted"/>
<keyword evidence="2" id="KW-0472">Membrane</keyword>
<keyword evidence="1" id="KW-0175">Coiled coil</keyword>
<comment type="caution">
    <text evidence="4">The sequence shown here is derived from an EMBL/GenBank/DDBJ whole genome shotgun (WGS) entry which is preliminary data.</text>
</comment>
<name>A0A0A5FWU9_9BACI</name>
<dbReference type="STRING" id="1385512.N784_09580"/>
<feature type="coiled-coil region" evidence="1">
    <location>
        <begin position="182"/>
        <end position="240"/>
    </location>
</feature>
<evidence type="ECO:0000313" key="4">
    <source>
        <dbReference type="EMBL" id="KGX85281.1"/>
    </source>
</evidence>
<organism evidence="4 5">
    <name type="scientific">Pontibacillus litoralis JSM 072002</name>
    <dbReference type="NCBI Taxonomy" id="1385512"/>
    <lineage>
        <taxon>Bacteria</taxon>
        <taxon>Bacillati</taxon>
        <taxon>Bacillota</taxon>
        <taxon>Bacilli</taxon>
        <taxon>Bacillales</taxon>
        <taxon>Bacillaceae</taxon>
        <taxon>Pontibacillus</taxon>
    </lineage>
</organism>
<feature type="coiled-coil region" evidence="1">
    <location>
        <begin position="760"/>
        <end position="794"/>
    </location>
</feature>
<feature type="transmembrane region" description="Helical" evidence="2">
    <location>
        <begin position="461"/>
        <end position="478"/>
    </location>
</feature>
<dbReference type="Proteomes" id="UP000030401">
    <property type="component" value="Unassembled WGS sequence"/>
</dbReference>
<dbReference type="EMBL" id="AVPG01000024">
    <property type="protein sequence ID" value="KGX85281.1"/>
    <property type="molecule type" value="Genomic_DNA"/>
</dbReference>
<gene>
    <name evidence="4" type="ORF">N784_09580</name>
</gene>
<dbReference type="SUPFAM" id="SSF52540">
    <property type="entry name" value="P-loop containing nucleoside triphosphate hydrolases"/>
    <property type="match status" value="2"/>
</dbReference>
<feature type="transmembrane region" description="Helical" evidence="2">
    <location>
        <begin position="484"/>
        <end position="502"/>
    </location>
</feature>
<feature type="domain" description="YhaN AAA" evidence="3">
    <location>
        <begin position="1"/>
        <end position="200"/>
    </location>
</feature>
<keyword evidence="2" id="KW-0812">Transmembrane</keyword>
<dbReference type="PANTHER" id="PTHR41259">
    <property type="entry name" value="DOUBLE-STRAND BREAK REPAIR RAD50 ATPASE, PUTATIVE-RELATED"/>
    <property type="match status" value="1"/>
</dbReference>
<keyword evidence="2" id="KW-1133">Transmembrane helix</keyword>
<keyword evidence="5" id="KW-1185">Reference proteome</keyword>
<dbReference type="AlphaFoldDB" id="A0A0A5FWU9"/>
<sequence length="965" mass="114979">MKIEKAQIYGFGKWQQQTISFSPEGLSYIYGKNEAGKSTLHQFMLYILFDLPPRKRKAFQPLRGNVMGGKLYVRDEQLGFITIERQPEQQNGEARCYLEDGQVHGEAFLKQLLNGVDRATYESIFSFDLQDIQHIHQLDRSDLGNILFGIGMTGSQQIHIVEKQLEKELEKRFKKQGRKPQINEQLALVKQKEQAYVRAKEREAHYHTWKQKEQDLKEQLEHGKAQQKKLENKMQQLEKHYQAAQPLYAYQQLEKELATFDEDVTFPEQGLERYEHLKDQLLPFQSELEVVQQNLATYEQKQSALPQVEQGKLALLEDVLGQKERMLLKREELKRATAKLVRERERWEQDVEALGIGLKPEDMEQLHFPFYIEEHWQQLFDQKKQLQFEQDQLQQQYNTLHQQLKHMQERREQLEQTLLSEEAYAECERRVRLYEQKQEQDKVIAMQHEYRHKTNKLTKQVMMIGLLVAIVSFIVGFVMQEWFVAIGGVFVAVLAIVMGKLMKRSLPKLSSDIELVSNDVDIRNDKDKLLHHKNTLRLIEQEQMTFQQIEREQIKWDERNRSLQHQSNRHHQQMQEQLDTYPFLHHIDIGYWEKTYKKITHLCDELEELKKQEQDEKALVAEWSTLMEQLQQLTKREGILFQSPFDAVIEQLEERWQTYVQQLELQRKYEEWIENAIEQRKQLHFKMKPYQSEIALLFQKANVDNEEAYVDKGKRMKWLEEIKSQMQMYYEQLQGIFFDETIVQSILEKRMDGFEVKREYEEKRQQLSEWTEKIERIRQQLSDVSSQLSMLEDDETVSQSRHELEGEKDLLVEQAKEWSVYQVAYSLLQDTKSVYQKERMPSVLKYCQRYFAMLTNDTYESVFLSEEQDGIVVQSKAGDRFSAQQLSQGTKEQLYVSLRLALSKVMSDNHSLPFIIDDAYVNFDEERTKEFITLLQRLSKEQQIILFTSQSSVQPIQNKKEIIFL</sequence>
<evidence type="ECO:0000256" key="1">
    <source>
        <dbReference type="SAM" id="Coils"/>
    </source>
</evidence>
<reference evidence="4 5" key="1">
    <citation type="submission" date="2013-08" db="EMBL/GenBank/DDBJ databases">
        <authorList>
            <person name="Huang J."/>
            <person name="Wang G."/>
        </authorList>
    </citation>
    <scope>NUCLEOTIDE SEQUENCE [LARGE SCALE GENOMIC DNA]</scope>
    <source>
        <strain evidence="4 5">JSM 072002</strain>
    </source>
</reference>
<dbReference type="Pfam" id="PF13514">
    <property type="entry name" value="AAA_27"/>
    <property type="match status" value="1"/>
</dbReference>
<evidence type="ECO:0000259" key="3">
    <source>
        <dbReference type="Pfam" id="PF13514"/>
    </source>
</evidence>
<evidence type="ECO:0000256" key="2">
    <source>
        <dbReference type="SAM" id="Phobius"/>
    </source>
</evidence>
<dbReference type="InterPro" id="IPR038734">
    <property type="entry name" value="YhaN_AAA"/>
</dbReference>
<dbReference type="RefSeq" id="WP_036835631.1">
    <property type="nucleotide sequence ID" value="NZ_AVPG01000024.1"/>
</dbReference>
<feature type="coiled-coil region" evidence="1">
    <location>
        <begin position="383"/>
        <end position="424"/>
    </location>
</feature>
<feature type="coiled-coil region" evidence="1">
    <location>
        <begin position="316"/>
        <end position="350"/>
    </location>
</feature>